<accession>A0A815MDF1</accession>
<dbReference type="Proteomes" id="UP000663852">
    <property type="component" value="Unassembled WGS sequence"/>
</dbReference>
<evidence type="ECO:0000313" key="3">
    <source>
        <dbReference type="Proteomes" id="UP000663852"/>
    </source>
</evidence>
<feature type="compositionally biased region" description="Polar residues" evidence="1">
    <location>
        <begin position="110"/>
        <end position="129"/>
    </location>
</feature>
<comment type="caution">
    <text evidence="2">The sequence shown here is derived from an EMBL/GenBank/DDBJ whole genome shotgun (WGS) entry which is preliminary data.</text>
</comment>
<dbReference type="Gene3D" id="3.30.40.10">
    <property type="entry name" value="Zinc/RING finger domain, C3HC4 (zinc finger)"/>
    <property type="match status" value="1"/>
</dbReference>
<organism evidence="2 3">
    <name type="scientific">Adineta ricciae</name>
    <name type="common">Rotifer</name>
    <dbReference type="NCBI Taxonomy" id="249248"/>
    <lineage>
        <taxon>Eukaryota</taxon>
        <taxon>Metazoa</taxon>
        <taxon>Spiralia</taxon>
        <taxon>Gnathifera</taxon>
        <taxon>Rotifera</taxon>
        <taxon>Eurotatoria</taxon>
        <taxon>Bdelloidea</taxon>
        <taxon>Adinetida</taxon>
        <taxon>Adinetidae</taxon>
        <taxon>Adineta</taxon>
    </lineage>
</organism>
<dbReference type="AlphaFoldDB" id="A0A815MDF1"/>
<name>A0A815MDF1_ADIRI</name>
<reference evidence="2" key="1">
    <citation type="submission" date="2021-02" db="EMBL/GenBank/DDBJ databases">
        <authorList>
            <person name="Nowell W R."/>
        </authorList>
    </citation>
    <scope>NUCLEOTIDE SEQUENCE</scope>
</reference>
<proteinExistence type="predicted"/>
<feature type="region of interest" description="Disordered" evidence="1">
    <location>
        <begin position="87"/>
        <end position="136"/>
    </location>
</feature>
<dbReference type="EMBL" id="CAJNOJ010000360">
    <property type="protein sequence ID" value="CAF1416678.1"/>
    <property type="molecule type" value="Genomic_DNA"/>
</dbReference>
<evidence type="ECO:0000256" key="1">
    <source>
        <dbReference type="SAM" id="MobiDB-lite"/>
    </source>
</evidence>
<dbReference type="InterPro" id="IPR013083">
    <property type="entry name" value="Znf_RING/FYVE/PHD"/>
</dbReference>
<evidence type="ECO:0000313" key="2">
    <source>
        <dbReference type="EMBL" id="CAF1416678.1"/>
    </source>
</evidence>
<protein>
    <submittedName>
        <fullName evidence="2">Uncharacterized protein</fullName>
    </submittedName>
</protein>
<dbReference type="OrthoDB" id="422728at2759"/>
<gene>
    <name evidence="2" type="ORF">EDS130_LOCUS37142</name>
</gene>
<sequence length="220" mass="25050">MKLNVKKNNCGRWVKNLYEKAFDFGYSNNDDYCCARYPLSHPNISHQSSRISTISRESNQVLAIPCEFCNVLWDSNLLYLHQAQCPQNPANSPRPSAPIGSHRASRSTRDSSPSRFTNMNVPSSISSRTNHLDPPRCPITQEPFTDPVLAEDGHTFNPTYDVKQNVQLSSTQTLGKSHGERLVRPVAHFQVQWTIFLECTKHSSIQGSTFVQLREKIRRF</sequence>
<dbReference type="SUPFAM" id="SSF57850">
    <property type="entry name" value="RING/U-box"/>
    <property type="match status" value="1"/>
</dbReference>